<sequence length="842" mass="87113">MIRFSLWFMLCLCSLLPLGCSSTGLSESTSPNAVQFDPTTGNVPLPNILATATAADPLTQYQNPTTGFVGARPATVPLNPLEALAYENIYEVGGTNAVSGLNAPIYLRFSAPLVPSTVTTANIKVFQIGADSTSPAAFENNPLGFTDVSALFSVRYTPGTTDVQLFPNFPLLPATRYLYLVTNRVKDAATSASVTSSPYFGALKSTVPLTGPFAALEAIRADTKSGNNVVLSGYAKVMNDLIAAASTTTVTSRDQIAVLGRFITTGSGFVQNAEINANGSPLTVSQLPVDSALRAFAAGNDLGGLTGINWIADGQNVATVTATIPAANFWSQTVGVGSAPTSMGDVIAGRFPSADISMNPAVARGNTSMNLNVAVGTYSPATSVVIPFRSGNLVTGFYFTPRDIPFLYIPPAGPAPAGGWPVVIFQHGITGQKEQVAAVAGALTAAGYAVVAIDLPLHGTGIPGVDQGLAFPQHTTSSVWGQDFIAVGTPLATRSNIQQAAFNLHRLELVMATPSFATLLAGKSYGPALPTQGFAPLGAAAPNPAIKPKYVSLSLGSIVGAYYLAGNTTLNPAGTPYLQSTLDSDMKGLLSVPGGRLAYLIQDSPAFGPSVDAGLAASGIAKGTPEYLQFFLLTQTVIDPADPATMTTPLAPGLPSRLSNRILVQEATTTQLSASGVPLDGDQVIPNSSTRYFGNALGGRGVLGTDIAPGFKQVTYDDGSLPTSFMLTLNGLPKTVTAATSAAATSPTEGYFHFGRFGKTPQSDVTHAFLIDAVHSPASVQLAQRQMVYYLGLQTPVVTTPQLVVDPTVTSSALPKAAVAPASGLSWQVIAPKVMKIFGIPR</sequence>
<accession>A0A6V8MQG4</accession>
<protein>
    <submittedName>
        <fullName evidence="2">Lipase</fullName>
    </submittedName>
</protein>
<keyword evidence="1" id="KW-0732">Signal</keyword>
<evidence type="ECO:0000313" key="3">
    <source>
        <dbReference type="Proteomes" id="UP000556026"/>
    </source>
</evidence>
<dbReference type="EMBL" id="BLXX01000021">
    <property type="protein sequence ID" value="GFO61849.1"/>
    <property type="molecule type" value="Genomic_DNA"/>
</dbReference>
<feature type="chain" id="PRO_5028032950" evidence="1">
    <location>
        <begin position="20"/>
        <end position="842"/>
    </location>
</feature>
<feature type="signal peptide" evidence="1">
    <location>
        <begin position="1"/>
        <end position="19"/>
    </location>
</feature>
<gene>
    <name evidence="2" type="ORF">GMST_41740</name>
</gene>
<dbReference type="InterPro" id="IPR029058">
    <property type="entry name" value="AB_hydrolase_fold"/>
</dbReference>
<organism evidence="2 3">
    <name type="scientific">Geomonas silvestris</name>
    <dbReference type="NCBI Taxonomy" id="2740184"/>
    <lineage>
        <taxon>Bacteria</taxon>
        <taxon>Pseudomonadati</taxon>
        <taxon>Thermodesulfobacteriota</taxon>
        <taxon>Desulfuromonadia</taxon>
        <taxon>Geobacterales</taxon>
        <taxon>Geobacteraceae</taxon>
        <taxon>Geomonas</taxon>
    </lineage>
</organism>
<evidence type="ECO:0000313" key="2">
    <source>
        <dbReference type="EMBL" id="GFO61849.1"/>
    </source>
</evidence>
<comment type="caution">
    <text evidence="2">The sequence shown here is derived from an EMBL/GenBank/DDBJ whole genome shotgun (WGS) entry which is preliminary data.</text>
</comment>
<name>A0A6V8MQG4_9BACT</name>
<proteinExistence type="predicted"/>
<reference evidence="3" key="1">
    <citation type="submission" date="2020-06" db="EMBL/GenBank/DDBJ databases">
        <title>Draft genomic sequence of Geomonas sp. Red330.</title>
        <authorList>
            <person name="Itoh H."/>
            <person name="Zhenxing X."/>
            <person name="Ushijima N."/>
            <person name="Masuda Y."/>
            <person name="Shiratori Y."/>
            <person name="Senoo K."/>
        </authorList>
    </citation>
    <scope>NUCLEOTIDE SEQUENCE [LARGE SCALE GENOMIC DNA]</scope>
    <source>
        <strain evidence="3">Red330</strain>
    </source>
</reference>
<dbReference type="Gene3D" id="3.40.50.1820">
    <property type="entry name" value="alpha/beta hydrolase"/>
    <property type="match status" value="1"/>
</dbReference>
<evidence type="ECO:0000256" key="1">
    <source>
        <dbReference type="SAM" id="SignalP"/>
    </source>
</evidence>
<keyword evidence="3" id="KW-1185">Reference proteome</keyword>
<dbReference type="AlphaFoldDB" id="A0A6V8MQG4"/>
<dbReference type="Proteomes" id="UP000556026">
    <property type="component" value="Unassembled WGS sequence"/>
</dbReference>
<dbReference type="RefSeq" id="WP_183356635.1">
    <property type="nucleotide sequence ID" value="NZ_BLXX01000021.1"/>
</dbReference>
<dbReference type="SUPFAM" id="SSF53474">
    <property type="entry name" value="alpha/beta-Hydrolases"/>
    <property type="match status" value="1"/>
</dbReference>